<evidence type="ECO:0008006" key="4">
    <source>
        <dbReference type="Google" id="ProtNLM"/>
    </source>
</evidence>
<organism evidence="2 3">
    <name type="scientific">Gemmata massiliana</name>
    <dbReference type="NCBI Taxonomy" id="1210884"/>
    <lineage>
        <taxon>Bacteria</taxon>
        <taxon>Pseudomonadati</taxon>
        <taxon>Planctomycetota</taxon>
        <taxon>Planctomycetia</taxon>
        <taxon>Gemmatales</taxon>
        <taxon>Gemmataceae</taxon>
        <taxon>Gemmata</taxon>
    </lineage>
</organism>
<feature type="transmembrane region" description="Helical" evidence="1">
    <location>
        <begin position="6"/>
        <end position="28"/>
    </location>
</feature>
<evidence type="ECO:0000313" key="2">
    <source>
        <dbReference type="EMBL" id="VTR92479.1"/>
    </source>
</evidence>
<evidence type="ECO:0000313" key="3">
    <source>
        <dbReference type="Proteomes" id="UP000464178"/>
    </source>
</evidence>
<feature type="transmembrane region" description="Helical" evidence="1">
    <location>
        <begin position="564"/>
        <end position="584"/>
    </location>
</feature>
<dbReference type="KEGG" id="gms:SOIL9_52350"/>
<gene>
    <name evidence="2" type="ORF">SOIL9_52350</name>
</gene>
<feature type="transmembrane region" description="Helical" evidence="1">
    <location>
        <begin position="539"/>
        <end position="557"/>
    </location>
</feature>
<dbReference type="EMBL" id="LR593886">
    <property type="protein sequence ID" value="VTR92479.1"/>
    <property type="molecule type" value="Genomic_DNA"/>
</dbReference>
<feature type="transmembrane region" description="Helical" evidence="1">
    <location>
        <begin position="310"/>
        <end position="330"/>
    </location>
</feature>
<protein>
    <recommendedName>
        <fullName evidence="4">Glycosyltransferase RgtA/B/C/D-like domain-containing protein</fullName>
    </recommendedName>
</protein>
<keyword evidence="1" id="KW-0472">Membrane</keyword>
<name>A0A6P2CU41_9BACT</name>
<feature type="transmembrane region" description="Helical" evidence="1">
    <location>
        <begin position="266"/>
        <end position="281"/>
    </location>
</feature>
<feature type="transmembrane region" description="Helical" evidence="1">
    <location>
        <begin position="459"/>
        <end position="479"/>
    </location>
</feature>
<keyword evidence="1" id="KW-1133">Transmembrane helix</keyword>
<dbReference type="Proteomes" id="UP000464178">
    <property type="component" value="Chromosome"/>
</dbReference>
<feature type="transmembrane region" description="Helical" evidence="1">
    <location>
        <begin position="421"/>
        <end position="439"/>
    </location>
</feature>
<evidence type="ECO:0000256" key="1">
    <source>
        <dbReference type="SAM" id="Phobius"/>
    </source>
</evidence>
<feature type="transmembrane region" description="Helical" evidence="1">
    <location>
        <begin position="40"/>
        <end position="59"/>
    </location>
</feature>
<accession>A0A6P2CU41</accession>
<feature type="transmembrane region" description="Helical" evidence="1">
    <location>
        <begin position="65"/>
        <end position="85"/>
    </location>
</feature>
<feature type="transmembrane region" description="Helical" evidence="1">
    <location>
        <begin position="377"/>
        <end position="401"/>
    </location>
</feature>
<dbReference type="RefSeq" id="WP_162667333.1">
    <property type="nucleotide sequence ID" value="NZ_LR593886.1"/>
</dbReference>
<proteinExistence type="predicted"/>
<keyword evidence="1" id="KW-0812">Transmembrane</keyword>
<feature type="transmembrane region" description="Helical" evidence="1">
    <location>
        <begin position="244"/>
        <end position="261"/>
    </location>
</feature>
<feature type="transmembrane region" description="Helical" evidence="1">
    <location>
        <begin position="500"/>
        <end position="519"/>
    </location>
</feature>
<feature type="transmembrane region" description="Helical" evidence="1">
    <location>
        <begin position="114"/>
        <end position="136"/>
    </location>
</feature>
<keyword evidence="3" id="KW-1185">Reference proteome</keyword>
<dbReference type="AlphaFoldDB" id="A0A6P2CU41"/>
<reference evidence="2 3" key="1">
    <citation type="submission" date="2019-05" db="EMBL/GenBank/DDBJ databases">
        <authorList>
            <consortium name="Science for Life Laboratories"/>
        </authorList>
    </citation>
    <scope>NUCLEOTIDE SEQUENCE [LARGE SCALE GENOMIC DNA]</scope>
    <source>
        <strain evidence="2">Soil9</strain>
    </source>
</reference>
<sequence>MTLLPDYLIAVFWFASTVFLGVTGWVIAGRLFPAAPVLTRAAHTIVIGWAHVVAVGLALGAVGLLLPAALLIGVTASAALALILVTRWGPRPTQTGECTIAAPLSQTSPTPHRMWLAVWSLVFAFWAGHAVTGGLLRFPTDWDTLMYHLPFVDYWLQAHSLYTPDVLRCDPGNNELIALWLVAPFSGDFLYALTNLPAAILLACASVELGSQFGLSGSWRNLAALAIVSNYVILNQLNNLENDVAVAALFLACLANGLQYADCRRPAALILAVVCLGLLAGVKYYALGYAAVAVATIAPLIALRMGFGALVRATVVGVIGCAAFGGYWYARNWIAGGSPFYPLWARVESDLGASQDIWRSTFLGNGRPELFDLAVEAVWGVTGPCHLVALLGLPVVVSWLFVSGVRRSRWTDSRGEGTARLAALAALVGAGLILLITPFAVEDVPGTLNQMHWKYCPVRYGLCFLSLAVIGLSAVLDDLSRWARRIVAAIARLLLSRPAGGVLGALAGASIPVLFAVGIVNQLVGVRKEQLPVEVLDSLLIASNVVLVVGLLRLLTVASFRPRWAALLAISVLVLGCSATVEWLSERWHHEYARFYEPRLRIEVLQRWARTEPPGTVVCVLDLRVYPFFGSARQFRVCQTHGTPDDFRWRQYLRERNVRLVVISEERIQAGWGWKIARAWCDEHGDMFEPVWESVPYIVYRVKPDTLPR</sequence>